<feature type="region of interest" description="Disordered" evidence="1">
    <location>
        <begin position="526"/>
        <end position="565"/>
    </location>
</feature>
<organism evidence="3 4">
    <name type="scientific">Stylonychia lemnae</name>
    <name type="common">Ciliate</name>
    <dbReference type="NCBI Taxonomy" id="5949"/>
    <lineage>
        <taxon>Eukaryota</taxon>
        <taxon>Sar</taxon>
        <taxon>Alveolata</taxon>
        <taxon>Ciliophora</taxon>
        <taxon>Intramacronucleata</taxon>
        <taxon>Spirotrichea</taxon>
        <taxon>Stichotrichia</taxon>
        <taxon>Sporadotrichida</taxon>
        <taxon>Oxytrichidae</taxon>
        <taxon>Stylonychinae</taxon>
        <taxon>Stylonychia</taxon>
    </lineage>
</organism>
<feature type="signal peptide" evidence="2">
    <location>
        <begin position="1"/>
        <end position="23"/>
    </location>
</feature>
<feature type="compositionally biased region" description="Low complexity" evidence="1">
    <location>
        <begin position="531"/>
        <end position="545"/>
    </location>
</feature>
<dbReference type="EMBL" id="CCKQ01003753">
    <property type="protein sequence ID" value="CDW74893.1"/>
    <property type="molecule type" value="Genomic_DNA"/>
</dbReference>
<evidence type="ECO:0000256" key="1">
    <source>
        <dbReference type="SAM" id="MobiDB-lite"/>
    </source>
</evidence>
<reference evidence="3 4" key="1">
    <citation type="submission" date="2014-06" db="EMBL/GenBank/DDBJ databases">
        <authorList>
            <person name="Swart Estienne"/>
        </authorList>
    </citation>
    <scope>NUCLEOTIDE SEQUENCE [LARGE SCALE GENOMIC DNA]</scope>
    <source>
        <strain evidence="3 4">130c</strain>
    </source>
</reference>
<accession>A0A078A0C6</accession>
<evidence type="ECO:0000256" key="2">
    <source>
        <dbReference type="SAM" id="SignalP"/>
    </source>
</evidence>
<proteinExistence type="predicted"/>
<gene>
    <name evidence="3" type="primary">Contig4599.g4916</name>
    <name evidence="3" type="ORF">STYLEM_3877</name>
</gene>
<name>A0A078A0C6_STYLE</name>
<feature type="region of interest" description="Disordered" evidence="1">
    <location>
        <begin position="737"/>
        <end position="756"/>
    </location>
</feature>
<sequence>MIRATSTRVWSIIALLWSEKNEAQPIKLKYFKIVKAFLIVINLKQTLLQPKDLGAYNYLTSHSNLKKLQRYQNLMSIIGDGNTKLASQLAKTEQHEVAKSLAYEIKKEQQKHRHMPLLHLDEDLPKNRTISEKVNRETGYGRPEPKIMIPQTLIRFESSPQNQQQLSSRFDNSDVNYGNTLNTTLYNNGLKYKPLRNTLLQQFQRERQNMQEVVDKKSNFDSKYHQNQQNNHQVLMHSQLTSSNSTISQRPNNMFDVNMSGAFSTNNSVSKINSNSNNNEQNVVSKRSLILVKANHEPPQQIVEKPSVEKEVIELSINKSDAKNDSQQIQDEINNQFNDFESYHNETLKETIENMNPIISQEYTPVVVNLEHLNVEYKQMPLTNYEIPLKPYIRGSLPKRSLQTSGNVRKFQFFKGRKGFQQTNNEGSYVSGVQISNLNLLRSTDYNAERAYQQQSLSPYRSNPNSIESYRVQLSQNYLPKDHSHRPHQSMSPKKQIKDKKLLSLRINAHTVTLNDFTLRDDTIESYDQRNPNNKSNNKVASNAKQQINNNNSDESSSRPKVTKQKISLNKVLNHIIGSTTNNTPNQNISGAGIGNNYNNSNFEDMILIDDDTSSKALNTSTFLKQLDNRYNNAQNILSSQDMTQKDSILNKSLQSFKKRQVDKLKDQAIYELDFVKPVPVKGQLFSMPVSPSFYSNKSKENLTRQKSIPKSSTYTKAVKGENSQLSIISSKHVHKQFQLHNKKSPPNQSSPSYSNIIDNKQYQEFKF</sequence>
<feature type="compositionally biased region" description="Low complexity" evidence="1">
    <location>
        <begin position="745"/>
        <end position="756"/>
    </location>
</feature>
<protein>
    <submittedName>
        <fullName evidence="3">Uncharacterized protein</fullName>
    </submittedName>
</protein>
<keyword evidence="4" id="KW-1185">Reference proteome</keyword>
<feature type="compositionally biased region" description="Polar residues" evidence="1">
    <location>
        <begin position="546"/>
        <end position="555"/>
    </location>
</feature>
<feature type="chain" id="PRO_5001729131" evidence="2">
    <location>
        <begin position="24"/>
        <end position="768"/>
    </location>
</feature>
<dbReference type="AlphaFoldDB" id="A0A078A0C6"/>
<dbReference type="Proteomes" id="UP000039865">
    <property type="component" value="Unassembled WGS sequence"/>
</dbReference>
<evidence type="ECO:0000313" key="3">
    <source>
        <dbReference type="EMBL" id="CDW74893.1"/>
    </source>
</evidence>
<evidence type="ECO:0000313" key="4">
    <source>
        <dbReference type="Proteomes" id="UP000039865"/>
    </source>
</evidence>
<feature type="region of interest" description="Disordered" evidence="1">
    <location>
        <begin position="480"/>
        <end position="499"/>
    </location>
</feature>
<keyword evidence="2" id="KW-0732">Signal</keyword>
<dbReference type="InParanoid" id="A0A078A0C6"/>